<keyword evidence="3" id="KW-1185">Reference proteome</keyword>
<feature type="transmembrane region" description="Helical" evidence="1">
    <location>
        <begin position="113"/>
        <end position="142"/>
    </location>
</feature>
<evidence type="ECO:0000256" key="1">
    <source>
        <dbReference type="SAM" id="Phobius"/>
    </source>
</evidence>
<reference evidence="2" key="1">
    <citation type="submission" date="2022-07" db="EMBL/GenBank/DDBJ databases">
        <title>Phylogenomic reconstructions and comparative analyses of Kickxellomycotina fungi.</title>
        <authorList>
            <person name="Reynolds N.K."/>
            <person name="Stajich J.E."/>
            <person name="Barry K."/>
            <person name="Grigoriev I.V."/>
            <person name="Crous P."/>
            <person name="Smith M.E."/>
        </authorList>
    </citation>
    <scope>NUCLEOTIDE SEQUENCE</scope>
    <source>
        <strain evidence="2">RSA 861</strain>
    </source>
</reference>
<proteinExistence type="predicted"/>
<keyword evidence="1 2" id="KW-0812">Transmembrane</keyword>
<accession>A0A9W8ACL2</accession>
<feature type="transmembrane region" description="Helical" evidence="1">
    <location>
        <begin position="73"/>
        <end position="93"/>
    </location>
</feature>
<keyword evidence="1" id="KW-1133">Transmembrane helix</keyword>
<evidence type="ECO:0000313" key="3">
    <source>
        <dbReference type="Proteomes" id="UP001150569"/>
    </source>
</evidence>
<dbReference type="OrthoDB" id="411535at2759"/>
<comment type="caution">
    <text evidence="2">The sequence shown here is derived from an EMBL/GenBank/DDBJ whole genome shotgun (WGS) entry which is preliminary data.</text>
</comment>
<dbReference type="EMBL" id="JANBPT010000368">
    <property type="protein sequence ID" value="KAJ1922877.1"/>
    <property type="molecule type" value="Genomic_DNA"/>
</dbReference>
<name>A0A9W8ACL2_9FUNG</name>
<dbReference type="Proteomes" id="UP001150569">
    <property type="component" value="Unassembled WGS sequence"/>
</dbReference>
<feature type="transmembrane region" description="Helical" evidence="1">
    <location>
        <begin position="47"/>
        <end position="66"/>
    </location>
</feature>
<protein>
    <submittedName>
        <fullName evidence="2">Transmembrane protein 18</fullName>
    </submittedName>
</protein>
<dbReference type="InterPro" id="IPR026721">
    <property type="entry name" value="TMEM18"/>
</dbReference>
<keyword evidence="1" id="KW-0472">Membrane</keyword>
<evidence type="ECO:0000313" key="2">
    <source>
        <dbReference type="EMBL" id="KAJ1922877.1"/>
    </source>
</evidence>
<sequence length="157" mass="17631">MDSGSSSASAGAVAASFDWLGFLGNQYAVFRTDARAFYDAVHWDQPWLQALLALHVLLWVLALGPLRRSETGLSILFAGLCLLILAAPCLNLLGDRYWPHFSSTNYFQTNGHFITLVYSLPLMILLVVVLILLVAQVAQMLIRAKRQELRWQAKKRR</sequence>
<organism evidence="2 3">
    <name type="scientific">Tieghemiomyces parasiticus</name>
    <dbReference type="NCBI Taxonomy" id="78921"/>
    <lineage>
        <taxon>Eukaryota</taxon>
        <taxon>Fungi</taxon>
        <taxon>Fungi incertae sedis</taxon>
        <taxon>Zoopagomycota</taxon>
        <taxon>Kickxellomycotina</taxon>
        <taxon>Dimargaritomycetes</taxon>
        <taxon>Dimargaritales</taxon>
        <taxon>Dimargaritaceae</taxon>
        <taxon>Tieghemiomyces</taxon>
    </lineage>
</organism>
<dbReference type="AlphaFoldDB" id="A0A9W8ACL2"/>
<dbReference type="Pfam" id="PF14770">
    <property type="entry name" value="TMEM18"/>
    <property type="match status" value="1"/>
</dbReference>
<gene>
    <name evidence="2" type="primary">TMEM18</name>
    <name evidence="2" type="ORF">IWQ60_006238</name>
</gene>